<reference evidence="8" key="1">
    <citation type="submission" date="2022-07" db="EMBL/GenBank/DDBJ databases">
        <title>Evaluation of T. orientalis genome assembly methods using nanopore sequencing and analysis of variation between genomes.</title>
        <authorList>
            <person name="Yam J."/>
            <person name="Micallef M.L."/>
            <person name="Liu M."/>
            <person name="Djordjevic S.P."/>
            <person name="Bogema D.R."/>
            <person name="Jenkins C."/>
        </authorList>
    </citation>
    <scope>NUCLEOTIDE SEQUENCE</scope>
    <source>
        <strain evidence="8">Goon Nure</strain>
    </source>
</reference>
<dbReference type="Proteomes" id="UP000244811">
    <property type="component" value="Chromosome 4"/>
</dbReference>
<feature type="compositionally biased region" description="Basic and acidic residues" evidence="5">
    <location>
        <begin position="1190"/>
        <end position="1203"/>
    </location>
</feature>
<gene>
    <name evidence="8" type="ORF">MACK_002901</name>
</gene>
<organism evidence="8 9">
    <name type="scientific">Theileria orientalis</name>
    <dbReference type="NCBI Taxonomy" id="68886"/>
    <lineage>
        <taxon>Eukaryota</taxon>
        <taxon>Sar</taxon>
        <taxon>Alveolata</taxon>
        <taxon>Apicomplexa</taxon>
        <taxon>Aconoidasida</taxon>
        <taxon>Piroplasmida</taxon>
        <taxon>Theileriidae</taxon>
        <taxon>Theileria</taxon>
    </lineage>
</organism>
<proteinExistence type="inferred from homology"/>
<evidence type="ECO:0000313" key="9">
    <source>
        <dbReference type="Proteomes" id="UP000244811"/>
    </source>
</evidence>
<sequence>MKDIFNEIYNNVPKSLPPFMREQYEADRSRFLKLSEEQWRNLEIYPMLTSVDKYLQNTVGENCHPTVDLFDTIVPLAKKLWFISMYNTIEDLKTNPYSTTDNLNGVSGNNLGLNRHNDLFSLYREDEDFNHLASCQNMLTLKTRVRSCKLLNTILETCVHLLPCIWEKDSRSKFDELNGKVTFVRVEVILRAFEDYFNSNSINRMGHSYTKRRAWVSCLVKLSSLIRRIWLHRREIGEQIILHLFPNFKLTDDENNGQVMLKEVDRCELFYKFRLVLLACPNSTFYDQLLTGNLFRWWKLVNGEVVSSWNPMFLTFFFRAAKYAWAQGECLCAHFNDKIPVLFNMLYNSFSLPNKPKVTKYKETMPGEYTCLLIKSLKLSKKMSKLLVLLMHPAKDAGLKCVNGVDNNTQEKCSHQNGLNQLELAEKNEVLKWENYDAEGETRHDILEYVRCLVNVVYPYTHPSNNGKWSLNISLFVKYLVVAYSRKAIRERTGFSGVYKMDQYCLPRNSRNKEEGALVRYNKSELDENVCELLYGISKQGMFSKNIQICNNYEETLKRICHICPQKYLISTAEKFMENCNIVNEPNQLLGSLRLLTQLSPLIVRLMPNVVHDLLNMLLSFINLSEPFITTQSLILISLVVSFASTVTTSSAVTMENYKIPQSEDELSECLHCHFEQSFFRCHIAKNVGFDAFIPKLESNTYTYLDVILFLNNFCFCHVVDEMARRKKVEEKKKKDEEKKKEEEEKKKKEQEENKKKEEETLKKEQEDGKVQTEQEGGSVSTKDLKTKEHEKEVEKVEEGKTEAVNESETKQIEEGAENKEDLSELEPLDQKNYKYDLSLVDEHKELLEKLVEIMKTWTDNMLNSLNDWSIVYFDKILEMCKNTSKVNLKGASLMNTVEVSTFLLVRSSLLNLLSKLSEETLTVIINKMMAFVNDYSYKLDIVKYVISILALLSSVNAGLLLKLSFTTIETNILNSMKESKSSTKSDSREADSRLIWYLNCLIGVVRFGNINNPRYADRLNKIVELGINHPSKQVFKLTAKLVYRLNYSMHHPYVVVINNNNYKNYIVVEEKDVGKEKYNEIRENLKKEFEDKILVGWHMPCLSEYKVYKTLMMGQVDQIHNLSQMFVPRSLESSSSISTSGSMSFDNVEAEVTVSGDKSEPTVSTETTQETAKTTEHETAKTTTQETAKTTEQEATGKTEKQDKVEKVEEELTLANRINRILIVSKYLMKSVSLVVVPSSKNGCGCTPSSLINELKRHIVEKMTTSNMEPVERSTIHEMDLRYLVEAYLINVLVRINKYLDTNDLLVDREKMTKLINFLVSKDFYSNEVTANNLDALFNSLKRKIHINTSITCTKPMVKYLSFYYGVNSKSYLQELNDTAFVNLMQDHVNHIINSLKLNPPTNHFISNYALTSPPTGKDEEVFMEEPLSDETRATSSDELDYLDNSPGSLYALTRDGKVVEIEQPVESPAEAEVNKMETFQTIKTHVSDSTDLSTEDSAKSDTMEPSDASTLYLSKVEDSNDTNSLEPSTRGTNGATSQETTTRGTNEPTSQETSRGTTTLETTAQQAKEAKNKAKLCATEPVEPKVVTVMGRELLDMLIGKMCINNYKNVSSNTQLILKNIMFLYKNTKYYVINALLDQLNALLDSMSQTASDKEGGREKENFGDQVLENIITFFDMTTLNYIVVNLNLLEKFLRFMMKVISQSNNKDSLMSKYDLLFIQYLNLRESPTQYKRTGAHGDESEGLKAHYRSSTGRVKTLLKNLESLVINHWRSNLYYCSLLLVYCEHVKNEHFFSNFFMQMCQNSTNHYVLSLSLQGLLIVLKNLNALPSDSTKLSKNSLEMQEKLRAALLDRDVAKRVFKCFVYSNHENIMNSSNTATPATTTATIGYNIIMNIIKFDRTWPRNRISNNSSTISRHNFNLAYEYFKFIISNKGLDSVDVCDVLEELSHTPQSYPENHISFIEIVGGLLKYSLELDEEKNVKLWNKLHPLLKNELNNVLCERMADYMDIMRLIMQTLYGPNIYNRHTPTTVQEPETNLCFKYIFNLLLNHEVNPTSYNHENVLLLENNKDVVTGYNLVIIKQLKMFQALLQEYKNNAFTNLTKYVPKEQSEELVKKVLKTLLDNLYNDSQKIRDEISLILSYMLSLFNDKLVVGTINENMVKKLEENTELESKGAKGILNLIQMLYTLHVPFVKYEHASVYLEYSLKHLCSENVTVCDLANKCVVNIVNNFGDYDKEKIYSMFKVLAKNAKSHNKIKLISLQLLDVLFKNYCMYMKDLKVVEALVHNYINCLSDTTIREVSKNNLTTIIITLNENNYNSLIQLFKSYISQYNVNQSSTNLEKENLNDKNKDSLILGVYGLISLISTAPYHIPTWLPNVLVELARCGGSKYPLDVRNIVQKTLQEFFKNHSDAWEQIHANKFTTEQLDLLNTYKGSPIYFN</sequence>
<feature type="compositionally biased region" description="Basic and acidic residues" evidence="5">
    <location>
        <begin position="783"/>
        <end position="826"/>
    </location>
</feature>
<evidence type="ECO:0000256" key="1">
    <source>
        <dbReference type="ARBA" id="ARBA00005739"/>
    </source>
</evidence>
<dbReference type="GO" id="GO:0006281">
    <property type="term" value="P:DNA repair"/>
    <property type="evidence" value="ECO:0007669"/>
    <property type="project" value="UniProtKB-KW"/>
</dbReference>
<comment type="similarity">
    <text evidence="1">Belongs to the BLM10 family.</text>
</comment>
<dbReference type="Pfam" id="PF11919">
    <property type="entry name" value="PSME4_C"/>
    <property type="match status" value="1"/>
</dbReference>
<name>A0A976QXH4_THEOR</name>
<dbReference type="GO" id="GO:0016504">
    <property type="term" value="F:peptidase activator activity"/>
    <property type="evidence" value="ECO:0007669"/>
    <property type="project" value="InterPro"/>
</dbReference>
<dbReference type="Pfam" id="PF16507">
    <property type="entry name" value="HEAT_PSME4_mid"/>
    <property type="match status" value="2"/>
</dbReference>
<dbReference type="GO" id="GO:0010499">
    <property type="term" value="P:proteasomal ubiquitin-independent protein catabolic process"/>
    <property type="evidence" value="ECO:0007669"/>
    <property type="project" value="TreeGrafter"/>
</dbReference>
<feature type="region of interest" description="Disordered" evidence="5">
    <location>
        <begin position="1154"/>
        <end position="1203"/>
    </location>
</feature>
<dbReference type="GO" id="GO:0005634">
    <property type="term" value="C:nucleus"/>
    <property type="evidence" value="ECO:0007669"/>
    <property type="project" value="TreeGrafter"/>
</dbReference>
<dbReference type="PANTHER" id="PTHR32170">
    <property type="entry name" value="PROTEASOME ACTIVATOR COMPLEX SUBUNIT 4"/>
    <property type="match status" value="1"/>
</dbReference>
<evidence type="ECO:0000259" key="6">
    <source>
        <dbReference type="Pfam" id="PF11919"/>
    </source>
</evidence>
<dbReference type="SUPFAM" id="SSF48371">
    <property type="entry name" value="ARM repeat"/>
    <property type="match status" value="2"/>
</dbReference>
<dbReference type="InterPro" id="IPR032430">
    <property type="entry name" value="Blm10_mid"/>
</dbReference>
<evidence type="ECO:0008006" key="10">
    <source>
        <dbReference type="Google" id="ProtNLM"/>
    </source>
</evidence>
<feature type="region of interest" description="Disordered" evidence="5">
    <location>
        <begin position="1426"/>
        <end position="1449"/>
    </location>
</feature>
<protein>
    <recommendedName>
        <fullName evidence="10">Proteasome activator complex subunit 4 C-terminal domain-containing protein</fullName>
    </recommendedName>
</protein>
<evidence type="ECO:0000256" key="4">
    <source>
        <dbReference type="ARBA" id="ARBA00023204"/>
    </source>
</evidence>
<feature type="compositionally biased region" description="Basic and acidic residues" evidence="5">
    <location>
        <begin position="728"/>
        <end position="773"/>
    </location>
</feature>
<feature type="domain" description="Proteasome activator complex subunit 4 C-terminal" evidence="6">
    <location>
        <begin position="2357"/>
        <end position="2440"/>
    </location>
</feature>
<evidence type="ECO:0000256" key="3">
    <source>
        <dbReference type="ARBA" id="ARBA00022763"/>
    </source>
</evidence>
<dbReference type="PANTHER" id="PTHR32170:SF3">
    <property type="entry name" value="PROTEASOME ACTIVATOR COMPLEX SUBUNIT 4"/>
    <property type="match status" value="1"/>
</dbReference>
<keyword evidence="4" id="KW-0234">DNA repair</keyword>
<dbReference type="InterPro" id="IPR035309">
    <property type="entry name" value="PSME4"/>
</dbReference>
<evidence type="ECO:0000256" key="2">
    <source>
        <dbReference type="ARBA" id="ARBA00022737"/>
    </source>
</evidence>
<accession>A0A976QXH4</accession>
<keyword evidence="2" id="KW-0677">Repeat</keyword>
<feature type="region of interest" description="Disordered" evidence="5">
    <location>
        <begin position="1467"/>
        <end position="1561"/>
    </location>
</feature>
<feature type="domain" description="Proteasome activator Blm10 middle HEAT repeats region" evidence="7">
    <location>
        <begin position="453"/>
        <end position="667"/>
    </location>
</feature>
<feature type="compositionally biased region" description="Polar residues" evidence="5">
    <location>
        <begin position="1479"/>
        <end position="1494"/>
    </location>
</feature>
<dbReference type="EMBL" id="CP056072">
    <property type="protein sequence ID" value="UKK02804.2"/>
    <property type="molecule type" value="Genomic_DNA"/>
</dbReference>
<dbReference type="InterPro" id="IPR021843">
    <property type="entry name" value="PSME4_C"/>
</dbReference>
<feature type="compositionally biased region" description="Polar residues" evidence="5">
    <location>
        <begin position="1523"/>
        <end position="1554"/>
    </location>
</feature>
<dbReference type="InterPro" id="IPR016024">
    <property type="entry name" value="ARM-type_fold"/>
</dbReference>
<dbReference type="GO" id="GO:0005829">
    <property type="term" value="C:cytosol"/>
    <property type="evidence" value="ECO:0007669"/>
    <property type="project" value="TreeGrafter"/>
</dbReference>
<evidence type="ECO:0000259" key="7">
    <source>
        <dbReference type="Pfam" id="PF16507"/>
    </source>
</evidence>
<feature type="domain" description="Proteasome activator Blm10 middle HEAT repeats region" evidence="7">
    <location>
        <begin position="863"/>
        <end position="1124"/>
    </location>
</feature>
<feature type="region of interest" description="Disordered" evidence="5">
    <location>
        <begin position="728"/>
        <end position="826"/>
    </location>
</feature>
<dbReference type="GO" id="GO:0070628">
    <property type="term" value="F:proteasome binding"/>
    <property type="evidence" value="ECO:0007669"/>
    <property type="project" value="InterPro"/>
</dbReference>
<keyword evidence="3" id="KW-0227">DNA damage</keyword>
<evidence type="ECO:0000313" key="8">
    <source>
        <dbReference type="EMBL" id="UKK02804.2"/>
    </source>
</evidence>
<evidence type="ECO:0000256" key="5">
    <source>
        <dbReference type="SAM" id="MobiDB-lite"/>
    </source>
</evidence>